<name>A0A9D1L6A3_9FIRM</name>
<dbReference type="PANTHER" id="PTHR43977">
    <property type="entry name" value="STRUCTURAL MAINTENANCE OF CHROMOSOMES PROTEIN 3"/>
    <property type="match status" value="1"/>
</dbReference>
<dbReference type="PIRSF" id="PIRSF005719">
    <property type="entry name" value="SMC"/>
    <property type="match status" value="1"/>
</dbReference>
<evidence type="ECO:0000256" key="6">
    <source>
        <dbReference type="ARBA" id="ARBA00023125"/>
    </source>
</evidence>
<dbReference type="HAMAP" id="MF_01894">
    <property type="entry name" value="Smc_prok"/>
    <property type="match status" value="1"/>
</dbReference>
<dbReference type="InterPro" id="IPR036277">
    <property type="entry name" value="SMC_hinge_sf"/>
</dbReference>
<keyword evidence="3 7" id="KW-0547">Nucleotide-binding</keyword>
<dbReference type="GO" id="GO:0007059">
    <property type="term" value="P:chromosome segregation"/>
    <property type="evidence" value="ECO:0007669"/>
    <property type="project" value="UniProtKB-UniRule"/>
</dbReference>
<dbReference type="AlphaFoldDB" id="A0A9D1L6A3"/>
<comment type="subcellular location">
    <subcellularLocation>
        <location evidence="1 7">Cytoplasm</location>
    </subcellularLocation>
</comment>
<dbReference type="GO" id="GO:0005737">
    <property type="term" value="C:cytoplasm"/>
    <property type="evidence" value="ECO:0007669"/>
    <property type="project" value="UniProtKB-SubCell"/>
</dbReference>
<dbReference type="GO" id="GO:0003677">
    <property type="term" value="F:DNA binding"/>
    <property type="evidence" value="ECO:0007669"/>
    <property type="project" value="UniProtKB-UniRule"/>
</dbReference>
<dbReference type="Gene3D" id="1.20.1060.20">
    <property type="match status" value="1"/>
</dbReference>
<evidence type="ECO:0000256" key="2">
    <source>
        <dbReference type="ARBA" id="ARBA00022490"/>
    </source>
</evidence>
<proteinExistence type="inferred from homology"/>
<dbReference type="Pfam" id="PF06470">
    <property type="entry name" value="SMC_hinge"/>
    <property type="match status" value="1"/>
</dbReference>
<dbReference type="Gene3D" id="3.40.50.300">
    <property type="entry name" value="P-loop containing nucleotide triphosphate hydrolases"/>
    <property type="match status" value="2"/>
</dbReference>
<keyword evidence="6 7" id="KW-0238">DNA-binding</keyword>
<dbReference type="FunFam" id="3.40.50.300:FF:000901">
    <property type="entry name" value="Chromosome partition protein Smc"/>
    <property type="match status" value="1"/>
</dbReference>
<gene>
    <name evidence="7 9" type="primary">smc</name>
    <name evidence="9" type="ORF">IAC50_03415</name>
</gene>
<evidence type="ECO:0000313" key="9">
    <source>
        <dbReference type="EMBL" id="HIU25536.1"/>
    </source>
</evidence>
<dbReference type="GO" id="GO:0007062">
    <property type="term" value="P:sister chromatid cohesion"/>
    <property type="evidence" value="ECO:0007669"/>
    <property type="project" value="InterPro"/>
</dbReference>
<evidence type="ECO:0000256" key="5">
    <source>
        <dbReference type="ARBA" id="ARBA00023054"/>
    </source>
</evidence>
<dbReference type="FunFam" id="3.40.50.300:FF:000984">
    <property type="entry name" value="Chromosome partition protein Smc"/>
    <property type="match status" value="1"/>
</dbReference>
<dbReference type="Gene3D" id="3.30.70.1620">
    <property type="match status" value="1"/>
</dbReference>
<dbReference type="InterPro" id="IPR011890">
    <property type="entry name" value="SMC_prok"/>
</dbReference>
<evidence type="ECO:0000259" key="8">
    <source>
        <dbReference type="SMART" id="SM00968"/>
    </source>
</evidence>
<evidence type="ECO:0000256" key="4">
    <source>
        <dbReference type="ARBA" id="ARBA00022840"/>
    </source>
</evidence>
<dbReference type="Pfam" id="PF02463">
    <property type="entry name" value="SMC_N"/>
    <property type="match status" value="1"/>
</dbReference>
<evidence type="ECO:0000313" key="10">
    <source>
        <dbReference type="Proteomes" id="UP000824090"/>
    </source>
</evidence>
<dbReference type="GO" id="GO:0005694">
    <property type="term" value="C:chromosome"/>
    <property type="evidence" value="ECO:0007669"/>
    <property type="project" value="InterPro"/>
</dbReference>
<dbReference type="GO" id="GO:0006260">
    <property type="term" value="P:DNA replication"/>
    <property type="evidence" value="ECO:0007669"/>
    <property type="project" value="UniProtKB-UniRule"/>
</dbReference>
<accession>A0A9D1L6A3</accession>
<evidence type="ECO:0000256" key="7">
    <source>
        <dbReference type="HAMAP-Rule" id="MF_01894"/>
    </source>
</evidence>
<feature type="coiled-coil region" evidence="7">
    <location>
        <begin position="669"/>
        <end position="932"/>
    </location>
</feature>
<dbReference type="CDD" id="cd03278">
    <property type="entry name" value="ABC_SMC_barmotin"/>
    <property type="match status" value="2"/>
</dbReference>
<feature type="domain" description="SMC hinge" evidence="8">
    <location>
        <begin position="519"/>
        <end position="635"/>
    </location>
</feature>
<dbReference type="NCBIfam" id="TIGR02168">
    <property type="entry name" value="SMC_prok_B"/>
    <property type="match status" value="1"/>
</dbReference>
<feature type="coiled-coil region" evidence="7">
    <location>
        <begin position="248"/>
        <end position="457"/>
    </location>
</feature>
<keyword evidence="5 7" id="KW-0175">Coiled coil</keyword>
<dbReference type="SUPFAM" id="SSF75553">
    <property type="entry name" value="Smc hinge domain"/>
    <property type="match status" value="1"/>
</dbReference>
<reference evidence="9" key="2">
    <citation type="journal article" date="2021" name="PeerJ">
        <title>Extensive microbial diversity within the chicken gut microbiome revealed by metagenomics and culture.</title>
        <authorList>
            <person name="Gilroy R."/>
            <person name="Ravi A."/>
            <person name="Getino M."/>
            <person name="Pursley I."/>
            <person name="Horton D.L."/>
            <person name="Alikhan N.F."/>
            <person name="Baker D."/>
            <person name="Gharbi K."/>
            <person name="Hall N."/>
            <person name="Watson M."/>
            <person name="Adriaenssens E.M."/>
            <person name="Foster-Nyarko E."/>
            <person name="Jarju S."/>
            <person name="Secka A."/>
            <person name="Antonio M."/>
            <person name="Oren A."/>
            <person name="Chaudhuri R.R."/>
            <person name="La Ragione R."/>
            <person name="Hildebrand F."/>
            <person name="Pallen M.J."/>
        </authorList>
    </citation>
    <scope>NUCLEOTIDE SEQUENCE</scope>
    <source>
        <strain evidence="9">ChiHcec3-6078</strain>
    </source>
</reference>
<comment type="function">
    <text evidence="7">Required for chromosome condensation and partitioning.</text>
</comment>
<dbReference type="GO" id="GO:0030261">
    <property type="term" value="P:chromosome condensation"/>
    <property type="evidence" value="ECO:0007669"/>
    <property type="project" value="InterPro"/>
</dbReference>
<organism evidence="9 10">
    <name type="scientific">Candidatus Allocopromorpha excrementigallinarum</name>
    <dbReference type="NCBI Taxonomy" id="2840742"/>
    <lineage>
        <taxon>Bacteria</taxon>
        <taxon>Bacillati</taxon>
        <taxon>Bacillota</taxon>
        <taxon>Clostridia</taxon>
        <taxon>Eubacteriales</taxon>
        <taxon>Eubacteriaceae</taxon>
        <taxon>Eubacteriaceae incertae sedis</taxon>
        <taxon>Candidatus Allocopromorpha</taxon>
    </lineage>
</organism>
<dbReference type="InterPro" id="IPR010935">
    <property type="entry name" value="SMC_hinge"/>
</dbReference>
<dbReference type="SUPFAM" id="SSF52540">
    <property type="entry name" value="P-loop containing nucleoside triphosphate hydrolases"/>
    <property type="match status" value="2"/>
</dbReference>
<dbReference type="SMART" id="SM00968">
    <property type="entry name" value="SMC_hinge"/>
    <property type="match status" value="1"/>
</dbReference>
<reference evidence="9" key="1">
    <citation type="submission" date="2020-10" db="EMBL/GenBank/DDBJ databases">
        <authorList>
            <person name="Gilroy R."/>
        </authorList>
    </citation>
    <scope>NUCLEOTIDE SEQUENCE</scope>
    <source>
        <strain evidence="9">ChiHcec3-6078</strain>
    </source>
</reference>
<protein>
    <recommendedName>
        <fullName evidence="7">Chromosome partition protein Smc</fullName>
    </recommendedName>
</protein>
<dbReference type="InterPro" id="IPR027417">
    <property type="entry name" value="P-loop_NTPase"/>
</dbReference>
<comment type="similarity">
    <text evidence="7">Belongs to the SMC family.</text>
</comment>
<dbReference type="InterPro" id="IPR024704">
    <property type="entry name" value="SMC"/>
</dbReference>
<dbReference type="InterPro" id="IPR003395">
    <property type="entry name" value="RecF/RecN/SMC_N"/>
</dbReference>
<dbReference type="EMBL" id="DVMP01000070">
    <property type="protein sequence ID" value="HIU25536.1"/>
    <property type="molecule type" value="Genomic_DNA"/>
</dbReference>
<keyword evidence="4 7" id="KW-0067">ATP-binding</keyword>
<feature type="binding site" evidence="7">
    <location>
        <begin position="32"/>
        <end position="39"/>
    </location>
    <ligand>
        <name>ATP</name>
        <dbReference type="ChEBI" id="CHEBI:30616"/>
    </ligand>
</feature>
<comment type="caution">
    <text evidence="9">The sequence shown here is derived from an EMBL/GenBank/DDBJ whole genome shotgun (WGS) entry which is preliminary data.</text>
</comment>
<feature type="coiled-coil region" evidence="7">
    <location>
        <begin position="174"/>
        <end position="208"/>
    </location>
</feature>
<keyword evidence="2 7" id="KW-0963">Cytoplasm</keyword>
<sequence>MYFKRIEMHGFKSFAEPVTIEFDKGITCIVGPNGSGKSNISDAIRWVLGEQSPKMLRGGKMEEVIFSGTSSRKSRGMAEVTLVIDNEDGRLPIDYKEVAIRRRMFRSGESEYHINGSQCRLRDIRELIMDTGIGVEGYSLIGQGRISDIISNKTESRREIFEEAAGIVMYRTKKAESERKLASTRANLERLQDIIGEIEGRIDGLKEDSLKAREYIELRERYRELEINIILKNTETLELKNEYLKDELSELGISIDTARENRERAEKTLESVRERSAHLEKLSEEARGKLIKAAEDLGEAVNKSRIDEERLASIRTNTERLREEEKRLKERLEKETEGNRALAERKAETDRKAAALRKELEDKVSLCSSVEEEMSELERQANDYKNDILELSGAVNSQKAEINSLEMLQDTLEKRKESIRADRKAEDETGRETVDRLNKMKAERLQTEELLEEIRERIRESGQAASERREEERRLAQKAEALSIDEGKISARKKTIEEMENNYEGYNSAVRYVMKSGLRGIRGTVADLIKVPPGYETAIETALGASLQNIVCDDDESAKEAIEALKRNRAGRMTFLPVNSVRGRALRQEKLEGRRGFIGYGPQCVEYHDEYRGIIEYLLGRVVIVENMDEAVKLSKTAGSLRLVTLEGEVINTGGAITGGKYRNKTANILDRKAEIASLKQQEEEKKEEREQCLKELSVLRISIEEEEEKRTALEEEMRRGEREAMEKENEIRLTEKLLKDIKSGGDKLQRELENIKKEKENSREMIEKLNESIEEKNRRLCEAEELSQRRLEEYGRKKAEYEQISEEATKLRIDVNLCDSEKEHVDSMAESAGEKISEIKSDIEERREQLRRMEEERLELLSGGVQREDTIRRSREEKQRLEGYIEEISLERESLSEENSKAELEKKAVSEELERLQNRKYELELKSAKNDTQLETYKNKLWDDFEVSYIQAVEFKKEGLVMSSAVKENRQIKERIKELGEVNVGAIEEYETVKERYDFLTEQRGDILQAMENLTKIIEDMDKTIKVRFQSSFDTIVENFEENFKELFGGGHAELRLSDEKAPLESDIDIVAQPPGKKLQNINLLSGGEKTLTAIALMFAVLKAKPTPFCILDEVEAALDDANIDRFISCLRKFQDIQFALVTHQKATMEHADVLYGVTMPEKGVSKVLSLSLEEEAAGM</sequence>
<dbReference type="Proteomes" id="UP000824090">
    <property type="component" value="Unassembled WGS sequence"/>
</dbReference>
<comment type="domain">
    <text evidence="7">Contains large globular domains required for ATP hydrolysis at each terminus and a third globular domain forming a flexible hinge near the middle of the molecule. These domains are separated by coiled-coil structures.</text>
</comment>
<evidence type="ECO:0000256" key="1">
    <source>
        <dbReference type="ARBA" id="ARBA00004496"/>
    </source>
</evidence>
<evidence type="ECO:0000256" key="3">
    <source>
        <dbReference type="ARBA" id="ARBA00022741"/>
    </source>
</evidence>
<dbReference type="GO" id="GO:0005524">
    <property type="term" value="F:ATP binding"/>
    <property type="evidence" value="ECO:0007669"/>
    <property type="project" value="UniProtKB-UniRule"/>
</dbReference>
<comment type="subunit">
    <text evidence="7">Homodimer.</text>
</comment>
<dbReference type="GO" id="GO:0016887">
    <property type="term" value="F:ATP hydrolysis activity"/>
    <property type="evidence" value="ECO:0007669"/>
    <property type="project" value="InterPro"/>
</dbReference>